<dbReference type="Proteomes" id="UP000315673">
    <property type="component" value="Chromosome"/>
</dbReference>
<proteinExistence type="predicted"/>
<dbReference type="Pfam" id="PF13376">
    <property type="entry name" value="OmdA"/>
    <property type="match status" value="1"/>
</dbReference>
<dbReference type="SUPFAM" id="SSF159888">
    <property type="entry name" value="YdhG-like"/>
    <property type="match status" value="1"/>
</dbReference>
<organism evidence="2 3">
    <name type="scientific">Sphingomonas panacisoli</name>
    <dbReference type="NCBI Taxonomy" id="1813879"/>
    <lineage>
        <taxon>Bacteria</taxon>
        <taxon>Pseudomonadati</taxon>
        <taxon>Pseudomonadota</taxon>
        <taxon>Alphaproteobacteria</taxon>
        <taxon>Sphingomonadales</taxon>
        <taxon>Sphingomonadaceae</taxon>
        <taxon>Sphingomonas</taxon>
    </lineage>
</organism>
<dbReference type="OrthoDB" id="214150at2"/>
<dbReference type="Pfam" id="PF08818">
    <property type="entry name" value="DUF1801"/>
    <property type="match status" value="1"/>
</dbReference>
<name>A0A5B8LGB2_9SPHN</name>
<dbReference type="RefSeq" id="WP_146569778.1">
    <property type="nucleotide sequence ID" value="NZ_CP042306.1"/>
</dbReference>
<keyword evidence="3" id="KW-1185">Reference proteome</keyword>
<protein>
    <recommendedName>
        <fullName evidence="1">YdhG-like domain-containing protein</fullName>
    </recommendedName>
</protein>
<reference evidence="2 3" key="1">
    <citation type="submission" date="2019-07" db="EMBL/GenBank/DDBJ databases">
        <title>Full genome sequence of Sphingomonas sp. 4R-6-7(HKS19).</title>
        <authorList>
            <person name="Im W.-T."/>
        </authorList>
    </citation>
    <scope>NUCLEOTIDE SEQUENCE [LARGE SCALE GENOMIC DNA]</scope>
    <source>
        <strain evidence="2 3">HKS19</strain>
    </source>
</reference>
<dbReference type="KEGG" id="spai:FPZ24_03720"/>
<feature type="domain" description="YdhG-like" evidence="1">
    <location>
        <begin position="19"/>
        <end position="96"/>
    </location>
</feature>
<dbReference type="EMBL" id="CP042306">
    <property type="protein sequence ID" value="QDZ06694.1"/>
    <property type="molecule type" value="Genomic_DNA"/>
</dbReference>
<gene>
    <name evidence="2" type="ORF">FPZ24_03720</name>
</gene>
<evidence type="ECO:0000259" key="1">
    <source>
        <dbReference type="Pfam" id="PF08818"/>
    </source>
</evidence>
<dbReference type="InterPro" id="IPR014922">
    <property type="entry name" value="YdhG-like"/>
</dbReference>
<accession>A0A5B8LGB2</accession>
<dbReference type="Gene3D" id="3.90.1150.200">
    <property type="match status" value="1"/>
</dbReference>
<evidence type="ECO:0000313" key="3">
    <source>
        <dbReference type="Proteomes" id="UP000315673"/>
    </source>
</evidence>
<dbReference type="AlphaFoldDB" id="A0A5B8LGB2"/>
<evidence type="ECO:0000313" key="2">
    <source>
        <dbReference type="EMBL" id="QDZ06694.1"/>
    </source>
</evidence>
<sequence length="197" mass="21933">MSKDPRVDAYIEKKADFARPILTHLRDLIHGHAPAVEETIKWSMPFFTYKGELLANMAAFKAHAAFGFWSRGDLATGKEGEAMGQYGRIADVATMPPDKVLLAALDKALAMIDAGTKPKRAEKRPKPEAEVPAALAEALAVDPEASAKWDAFPPGCRREYCEWIADAKRDETRAKRVAQTVAQTREGKRMNWKYENC</sequence>